<keyword evidence="7 12" id="KW-0831">Ubiquinone biosynthesis</keyword>
<evidence type="ECO:0000313" key="15">
    <source>
        <dbReference type="Proteomes" id="UP000054978"/>
    </source>
</evidence>
<dbReference type="GO" id="GO:0006744">
    <property type="term" value="P:ubiquinone biosynthetic process"/>
    <property type="evidence" value="ECO:0007669"/>
    <property type="project" value="UniProtKB-UniRule"/>
</dbReference>
<keyword evidence="8 12" id="KW-0812">Transmembrane</keyword>
<dbReference type="HAMAP" id="MF_01635">
    <property type="entry name" value="UbiA"/>
    <property type="match status" value="1"/>
</dbReference>
<dbReference type="OrthoDB" id="9782418at2"/>
<keyword evidence="4 12" id="KW-1003">Cell membrane</keyword>
<feature type="transmembrane region" description="Helical" evidence="12">
    <location>
        <begin position="232"/>
        <end position="252"/>
    </location>
</feature>
<evidence type="ECO:0000256" key="7">
    <source>
        <dbReference type="ARBA" id="ARBA00022688"/>
    </source>
</evidence>
<dbReference type="InterPro" id="IPR000537">
    <property type="entry name" value="UbiA_prenyltransferase"/>
</dbReference>
<evidence type="ECO:0000256" key="10">
    <source>
        <dbReference type="ARBA" id="ARBA00022989"/>
    </source>
</evidence>
<dbReference type="InterPro" id="IPR006370">
    <property type="entry name" value="HB_polyprenyltransferase-like"/>
</dbReference>
<evidence type="ECO:0000256" key="12">
    <source>
        <dbReference type="HAMAP-Rule" id="MF_01635"/>
    </source>
</evidence>
<accession>A0A158BK36</accession>
<comment type="subcellular location">
    <subcellularLocation>
        <location evidence="12">Cell inner membrane</location>
        <topology evidence="12">Multi-pass membrane protein</topology>
    </subcellularLocation>
    <subcellularLocation>
        <location evidence="2">Membrane</location>
        <topology evidence="2">Multi-pass membrane protein</topology>
    </subcellularLocation>
</comment>
<sequence length="285" mass="31404">MFARLPLYMRLVRLDKPIGSLLLLWPTLNALWIASEGRPSPMLLVIFIVGTILMRSAGCAINDYADRDFDRHVKRTAERPITSGKIKAWEAVALAAALALVAFLLILPLNTLTKELSVFALFVAGSYPFTKRFFAIPQAYLGIAFGFGIPMAFAAVQNHVPVLAWIMLVANVFWSVAYDTEYAMVDRDDDIKIGIRTSALTFGRHDVLAVMLCYAATLAIYAGIGVALGFGWLYWLGWLAAAGCAAYHYALIRGRDRMACFAAFRHNNWLGGMLFAGIALHYAAA</sequence>
<feature type="transmembrane region" description="Helical" evidence="12">
    <location>
        <begin position="139"/>
        <end position="156"/>
    </location>
</feature>
<dbReference type="InterPro" id="IPR044878">
    <property type="entry name" value="UbiA_sf"/>
</dbReference>
<dbReference type="PROSITE" id="PS00943">
    <property type="entry name" value="UBIA"/>
    <property type="match status" value="1"/>
</dbReference>
<dbReference type="FunFam" id="1.10.357.140:FF:000002">
    <property type="entry name" value="4-hydroxybenzoate octaprenyltransferase"/>
    <property type="match status" value="1"/>
</dbReference>
<evidence type="ECO:0000256" key="2">
    <source>
        <dbReference type="ARBA" id="ARBA00004141"/>
    </source>
</evidence>
<dbReference type="NCBIfam" id="TIGR01474">
    <property type="entry name" value="ubiA_proteo"/>
    <property type="match status" value="1"/>
</dbReference>
<dbReference type="UniPathway" id="UPA00232"/>
<dbReference type="PANTHER" id="PTHR11048:SF28">
    <property type="entry name" value="4-HYDROXYBENZOATE POLYPRENYLTRANSFERASE, MITOCHONDRIAL"/>
    <property type="match status" value="1"/>
</dbReference>
<dbReference type="Gene3D" id="1.20.120.1780">
    <property type="entry name" value="UbiA prenyltransferase"/>
    <property type="match status" value="1"/>
</dbReference>
<feature type="transmembrane region" description="Helical" evidence="12">
    <location>
        <begin position="86"/>
        <end position="106"/>
    </location>
</feature>
<name>A0A158BK36_9BURK</name>
<feature type="transmembrane region" description="Helical" evidence="12">
    <location>
        <begin position="162"/>
        <end position="185"/>
    </location>
</feature>
<dbReference type="STRING" id="1777144.AWB83_03361"/>
<evidence type="ECO:0000256" key="4">
    <source>
        <dbReference type="ARBA" id="ARBA00022475"/>
    </source>
</evidence>
<proteinExistence type="inferred from homology"/>
<keyword evidence="6 12" id="KW-0808">Transferase</keyword>
<dbReference type="InterPro" id="IPR039653">
    <property type="entry name" value="Prenyltransferase"/>
</dbReference>
<dbReference type="Proteomes" id="UP000054978">
    <property type="component" value="Unassembled WGS sequence"/>
</dbReference>
<feature type="transmembrane region" description="Helical" evidence="12">
    <location>
        <begin position="206"/>
        <end position="226"/>
    </location>
</feature>
<gene>
    <name evidence="12" type="primary">ubiA</name>
    <name evidence="14" type="ORF">AWB83_03361</name>
</gene>
<evidence type="ECO:0000256" key="1">
    <source>
        <dbReference type="ARBA" id="ARBA00001946"/>
    </source>
</evidence>
<feature type="transmembrane region" description="Helical" evidence="12">
    <location>
        <begin position="40"/>
        <end position="65"/>
    </location>
</feature>
<evidence type="ECO:0000256" key="5">
    <source>
        <dbReference type="ARBA" id="ARBA00022519"/>
    </source>
</evidence>
<dbReference type="EC" id="2.5.1.39" evidence="12 13"/>
<dbReference type="FunFam" id="1.20.120.1780:FF:000001">
    <property type="entry name" value="4-hydroxybenzoate octaprenyltransferase"/>
    <property type="match status" value="1"/>
</dbReference>
<comment type="catalytic activity">
    <reaction evidence="12">
        <text>all-trans-octaprenyl diphosphate + 4-hydroxybenzoate = 4-hydroxy-3-(all-trans-octaprenyl)benzoate + diphosphate</text>
        <dbReference type="Rhea" id="RHEA:27782"/>
        <dbReference type="ChEBI" id="CHEBI:1617"/>
        <dbReference type="ChEBI" id="CHEBI:17879"/>
        <dbReference type="ChEBI" id="CHEBI:33019"/>
        <dbReference type="ChEBI" id="CHEBI:57711"/>
        <dbReference type="EC" id="2.5.1.39"/>
    </reaction>
</comment>
<comment type="caution">
    <text evidence="14">The sequence shown here is derived from an EMBL/GenBank/DDBJ whole genome shotgun (WGS) entry which is preliminary data.</text>
</comment>
<evidence type="ECO:0000256" key="13">
    <source>
        <dbReference type="NCBIfam" id="TIGR01474"/>
    </source>
</evidence>
<dbReference type="GO" id="GO:0005886">
    <property type="term" value="C:plasma membrane"/>
    <property type="evidence" value="ECO:0007669"/>
    <property type="project" value="UniProtKB-SubCell"/>
</dbReference>
<dbReference type="Gene3D" id="1.10.357.140">
    <property type="entry name" value="UbiA prenyltransferase"/>
    <property type="match status" value="1"/>
</dbReference>
<dbReference type="GO" id="GO:0008412">
    <property type="term" value="F:4-hydroxybenzoate polyprenyltransferase activity"/>
    <property type="evidence" value="ECO:0007669"/>
    <property type="project" value="UniProtKB-UniRule"/>
</dbReference>
<keyword evidence="5 12" id="KW-0997">Cell inner membrane</keyword>
<comment type="pathway">
    <text evidence="12">Cofactor biosynthesis; ubiquinone biosynthesis.</text>
</comment>
<evidence type="ECO:0000256" key="6">
    <source>
        <dbReference type="ARBA" id="ARBA00022679"/>
    </source>
</evidence>
<dbReference type="PANTHER" id="PTHR11048">
    <property type="entry name" value="PRENYLTRANSFERASES"/>
    <property type="match status" value="1"/>
</dbReference>
<comment type="cofactor">
    <cofactor evidence="1 12">
        <name>Mg(2+)</name>
        <dbReference type="ChEBI" id="CHEBI:18420"/>
    </cofactor>
</comment>
<keyword evidence="10 12" id="KW-1133">Transmembrane helix</keyword>
<dbReference type="InterPro" id="IPR030470">
    <property type="entry name" value="UbiA_prenylTrfase_CS"/>
</dbReference>
<dbReference type="AlphaFoldDB" id="A0A158BK36"/>
<reference evidence="14" key="1">
    <citation type="submission" date="2016-01" db="EMBL/GenBank/DDBJ databases">
        <authorList>
            <person name="Peeters C."/>
        </authorList>
    </citation>
    <scope>NUCLEOTIDE SEQUENCE [LARGE SCALE GENOMIC DNA]</scope>
    <source>
        <strain evidence="14">LMG 29326</strain>
    </source>
</reference>
<evidence type="ECO:0000256" key="3">
    <source>
        <dbReference type="ARBA" id="ARBA00005985"/>
    </source>
</evidence>
<keyword evidence="9 12" id="KW-0460">Magnesium</keyword>
<organism evidence="14 15">
    <name type="scientific">Caballeronia ptereochthonis</name>
    <dbReference type="NCBI Taxonomy" id="1777144"/>
    <lineage>
        <taxon>Bacteria</taxon>
        <taxon>Pseudomonadati</taxon>
        <taxon>Pseudomonadota</taxon>
        <taxon>Betaproteobacteria</taxon>
        <taxon>Burkholderiales</taxon>
        <taxon>Burkholderiaceae</taxon>
        <taxon>Caballeronia</taxon>
    </lineage>
</organism>
<keyword evidence="11 12" id="KW-0472">Membrane</keyword>
<evidence type="ECO:0000256" key="11">
    <source>
        <dbReference type="ARBA" id="ARBA00023136"/>
    </source>
</evidence>
<dbReference type="CDD" id="cd13959">
    <property type="entry name" value="PT_UbiA_COQ2"/>
    <property type="match status" value="1"/>
</dbReference>
<dbReference type="EMBL" id="FCOB02000015">
    <property type="protein sequence ID" value="SAK70429.1"/>
    <property type="molecule type" value="Genomic_DNA"/>
</dbReference>
<feature type="transmembrane region" description="Helical" evidence="12">
    <location>
        <begin position="264"/>
        <end position="284"/>
    </location>
</feature>
<evidence type="ECO:0000256" key="8">
    <source>
        <dbReference type="ARBA" id="ARBA00022692"/>
    </source>
</evidence>
<evidence type="ECO:0000313" key="14">
    <source>
        <dbReference type="EMBL" id="SAK70429.1"/>
    </source>
</evidence>
<keyword evidence="15" id="KW-1185">Reference proteome</keyword>
<comment type="similarity">
    <text evidence="3 12">Belongs to the UbiA prenyltransferase family.</text>
</comment>
<dbReference type="RefSeq" id="WP_087046742.1">
    <property type="nucleotide sequence ID" value="NZ_FCOB02000015.1"/>
</dbReference>
<evidence type="ECO:0000256" key="9">
    <source>
        <dbReference type="ARBA" id="ARBA00022842"/>
    </source>
</evidence>
<dbReference type="Pfam" id="PF01040">
    <property type="entry name" value="UbiA"/>
    <property type="match status" value="1"/>
</dbReference>
<protein>
    <recommendedName>
        <fullName evidence="12 13">4-hydroxybenzoate octaprenyltransferase</fullName>
        <ecNumber evidence="12 13">2.5.1.39</ecNumber>
    </recommendedName>
    <alternativeName>
        <fullName evidence="12">4-HB polyprenyltransferase</fullName>
    </alternativeName>
</protein>
<comment type="function">
    <text evidence="12">Catalyzes the prenylation of para-hydroxybenzoate (PHB) with an all-trans polyprenyl group. Mediates the second step in the final reaction sequence of ubiquinone-8 (UQ-8) biosynthesis, which is the condensation of the polyisoprenoid side chain with PHB, generating the first membrane-bound Q intermediate 3-octaprenyl-4-hydroxybenzoate.</text>
</comment>